<feature type="compositionally biased region" description="Polar residues" evidence="1">
    <location>
        <begin position="268"/>
        <end position="277"/>
    </location>
</feature>
<comment type="caution">
    <text evidence="3">The sequence shown here is derived from an EMBL/GenBank/DDBJ whole genome shotgun (WGS) entry which is preliminary data.</text>
</comment>
<sequence length="321" mass="36776">GMLYMRFEAIWFMNIIELFNVLHCFCLCYRKRAKQARRDKKIEEKVRAEVTAEQNSSQQQPVLQPQQQQQQQVMKKQDAANLGVVSRTGPAPGPRTLKDERNQQTMEMSTRPPPRYSQPPPVPGVVYRNPSTAPPESRPYSYLNPGFRPTDSNDVNGMKRHGVPSHPGLVNEGYLRDEDPHMHRPLSSRRRSLDDLPDDNGYLSDSPLNHGNRQYRPPAGPAGMKRNQSFRPAPGDSYQSDHGERQRPARYNQRQNTTAPTPDYDQPWNANSRSSNLRKLPPALPRVLPTGPPPPPLRGPDHPRSRDSVYSRPNRQPYEYY</sequence>
<evidence type="ECO:0000256" key="2">
    <source>
        <dbReference type="SAM" id="Phobius"/>
    </source>
</evidence>
<evidence type="ECO:0000313" key="3">
    <source>
        <dbReference type="EMBL" id="CAL4074383.1"/>
    </source>
</evidence>
<feature type="non-terminal residue" evidence="3">
    <location>
        <position position="1"/>
    </location>
</feature>
<feature type="compositionally biased region" description="Low complexity" evidence="1">
    <location>
        <begin position="58"/>
        <end position="73"/>
    </location>
</feature>
<proteinExistence type="predicted"/>
<feature type="compositionally biased region" description="Basic and acidic residues" evidence="1">
    <location>
        <begin position="299"/>
        <end position="309"/>
    </location>
</feature>
<keyword evidence="2" id="KW-1133">Transmembrane helix</keyword>
<feature type="compositionally biased region" description="Pro residues" evidence="1">
    <location>
        <begin position="111"/>
        <end position="123"/>
    </location>
</feature>
<keyword evidence="4" id="KW-1185">Reference proteome</keyword>
<evidence type="ECO:0000313" key="4">
    <source>
        <dbReference type="Proteomes" id="UP001497623"/>
    </source>
</evidence>
<organism evidence="3 4">
    <name type="scientific">Meganyctiphanes norvegica</name>
    <name type="common">Northern krill</name>
    <name type="synonym">Thysanopoda norvegica</name>
    <dbReference type="NCBI Taxonomy" id="48144"/>
    <lineage>
        <taxon>Eukaryota</taxon>
        <taxon>Metazoa</taxon>
        <taxon>Ecdysozoa</taxon>
        <taxon>Arthropoda</taxon>
        <taxon>Crustacea</taxon>
        <taxon>Multicrustacea</taxon>
        <taxon>Malacostraca</taxon>
        <taxon>Eumalacostraca</taxon>
        <taxon>Eucarida</taxon>
        <taxon>Euphausiacea</taxon>
        <taxon>Euphausiidae</taxon>
        <taxon>Meganyctiphanes</taxon>
    </lineage>
</organism>
<dbReference type="Proteomes" id="UP001497623">
    <property type="component" value="Unassembled WGS sequence"/>
</dbReference>
<dbReference type="AlphaFoldDB" id="A0AAV2Q7D6"/>
<keyword evidence="2" id="KW-0812">Transmembrane</keyword>
<reference evidence="3 4" key="1">
    <citation type="submission" date="2024-05" db="EMBL/GenBank/DDBJ databases">
        <authorList>
            <person name="Wallberg A."/>
        </authorList>
    </citation>
    <scope>NUCLEOTIDE SEQUENCE [LARGE SCALE GENOMIC DNA]</scope>
</reference>
<protein>
    <submittedName>
        <fullName evidence="3">Uncharacterized protein</fullName>
    </submittedName>
</protein>
<feature type="region of interest" description="Disordered" evidence="1">
    <location>
        <begin position="50"/>
        <end position="321"/>
    </location>
</feature>
<keyword evidence="2" id="KW-0472">Membrane</keyword>
<accession>A0AAV2Q7D6</accession>
<feature type="transmembrane region" description="Helical" evidence="2">
    <location>
        <begin position="12"/>
        <end position="30"/>
    </location>
</feature>
<name>A0AAV2Q7D6_MEGNR</name>
<dbReference type="EMBL" id="CAXKWB010004598">
    <property type="protein sequence ID" value="CAL4074383.1"/>
    <property type="molecule type" value="Genomic_DNA"/>
</dbReference>
<evidence type="ECO:0000256" key="1">
    <source>
        <dbReference type="SAM" id="MobiDB-lite"/>
    </source>
</evidence>
<gene>
    <name evidence="3" type="ORF">MNOR_LOCUS9485</name>
</gene>